<dbReference type="Gene3D" id="2.60.200.20">
    <property type="match status" value="1"/>
</dbReference>
<dbReference type="AlphaFoldDB" id="A0AAE0L396"/>
<dbReference type="Pfam" id="PF13325">
    <property type="entry name" value="MCRS_N"/>
    <property type="match status" value="1"/>
</dbReference>
<dbReference type="GO" id="GO:0002151">
    <property type="term" value="F:G-quadruplex RNA binding"/>
    <property type="evidence" value="ECO:0007669"/>
    <property type="project" value="InterPro"/>
</dbReference>
<dbReference type="GO" id="GO:0045944">
    <property type="term" value="P:positive regulation of transcription by RNA polymerase II"/>
    <property type="evidence" value="ECO:0007669"/>
    <property type="project" value="TreeGrafter"/>
</dbReference>
<proteinExistence type="predicted"/>
<dbReference type="GO" id="GO:0031011">
    <property type="term" value="C:Ino80 complex"/>
    <property type="evidence" value="ECO:0007669"/>
    <property type="project" value="InterPro"/>
</dbReference>
<dbReference type="InterPro" id="IPR000253">
    <property type="entry name" value="FHA_dom"/>
</dbReference>
<protein>
    <recommendedName>
        <fullName evidence="2">FHA domain-containing protein</fullName>
    </recommendedName>
</protein>
<dbReference type="Pfam" id="PF00498">
    <property type="entry name" value="FHA"/>
    <property type="match status" value="1"/>
</dbReference>
<keyword evidence="4" id="KW-1185">Reference proteome</keyword>
<dbReference type="SUPFAM" id="SSF49879">
    <property type="entry name" value="SMAD/FHA domain"/>
    <property type="match status" value="1"/>
</dbReference>
<accession>A0AAE0L396</accession>
<gene>
    <name evidence="3" type="ORF">CYMTET_21448</name>
</gene>
<dbReference type="PANTHER" id="PTHR13233">
    <property type="entry name" value="MICROSPHERULE PROTEIN 1"/>
    <property type="match status" value="1"/>
</dbReference>
<dbReference type="GO" id="GO:0044545">
    <property type="term" value="C:NSL complex"/>
    <property type="evidence" value="ECO:0007669"/>
    <property type="project" value="TreeGrafter"/>
</dbReference>
<dbReference type="PANTHER" id="PTHR13233:SF0">
    <property type="entry name" value="MICROSPHERULE PROTEIN 1"/>
    <property type="match status" value="1"/>
</dbReference>
<reference evidence="3 4" key="1">
    <citation type="journal article" date="2015" name="Genome Biol. Evol.">
        <title>Comparative Genomics of a Bacterivorous Green Alga Reveals Evolutionary Causalities and Consequences of Phago-Mixotrophic Mode of Nutrition.</title>
        <authorList>
            <person name="Burns J.A."/>
            <person name="Paasch A."/>
            <person name="Narechania A."/>
            <person name="Kim E."/>
        </authorList>
    </citation>
    <scope>NUCLEOTIDE SEQUENCE [LARGE SCALE GENOMIC DNA]</scope>
    <source>
        <strain evidence="3 4">PLY_AMNH</strain>
    </source>
</reference>
<feature type="region of interest" description="Disordered" evidence="1">
    <location>
        <begin position="126"/>
        <end position="154"/>
    </location>
</feature>
<dbReference type="InterPro" id="IPR008984">
    <property type="entry name" value="SMAD_FHA_dom_sf"/>
</dbReference>
<evidence type="ECO:0000313" key="3">
    <source>
        <dbReference type="EMBL" id="KAK3270140.1"/>
    </source>
</evidence>
<dbReference type="InterPro" id="IPR037912">
    <property type="entry name" value="MCRS1"/>
</dbReference>
<evidence type="ECO:0000313" key="4">
    <source>
        <dbReference type="Proteomes" id="UP001190700"/>
    </source>
</evidence>
<dbReference type="GO" id="GO:0071339">
    <property type="term" value="C:MLL1 complex"/>
    <property type="evidence" value="ECO:0007669"/>
    <property type="project" value="InterPro"/>
</dbReference>
<dbReference type="Proteomes" id="UP001190700">
    <property type="component" value="Unassembled WGS sequence"/>
</dbReference>
<dbReference type="SMART" id="SM00240">
    <property type="entry name" value="FHA"/>
    <property type="match status" value="1"/>
</dbReference>
<evidence type="ECO:0000259" key="2">
    <source>
        <dbReference type="PROSITE" id="PS50006"/>
    </source>
</evidence>
<name>A0AAE0L396_9CHLO</name>
<evidence type="ECO:0000256" key="1">
    <source>
        <dbReference type="SAM" id="MobiDB-lite"/>
    </source>
</evidence>
<sequence length="375" mass="40811">MTDTGELWTAEDDLLLCSAVEEGALLEALAQGAVPFSKPYTFTQISDRWRDLLYNPEVSYPAVARMATAETRISTVISERRLNDNPFLVKPLFSVPGSSHLQPLRQGLEQQDNGSATADAAINPASAEQQTNPAVEDASGRCNDNPGEDSSCLPPAFSDAEVAIIAADDKADPREKRPRSCDESIAKLQRISRSKHRVTNPEELRVVSRLERTAVDSTARKLTKSGALAAMAGLNTTFLIKKPEVTVGRSTDGLQVDIDLSEEGNASKVSRKQALIRLDDGVFEIVNVGRRNILVNNCILETDKRRRLENHALIEVCSLRLLFQVNEALAGKPSEKTLAPQTGKLEPMDTRVQVDPSTTPAVKVQLDCGLNTAIA</sequence>
<dbReference type="PROSITE" id="PS50006">
    <property type="entry name" value="FHA_DOMAIN"/>
    <property type="match status" value="1"/>
</dbReference>
<feature type="domain" description="FHA" evidence="2">
    <location>
        <begin position="245"/>
        <end position="300"/>
    </location>
</feature>
<dbReference type="InterPro" id="IPR025999">
    <property type="entry name" value="MCRS_N"/>
</dbReference>
<comment type="caution">
    <text evidence="3">The sequence shown here is derived from an EMBL/GenBank/DDBJ whole genome shotgun (WGS) entry which is preliminary data.</text>
</comment>
<organism evidence="3 4">
    <name type="scientific">Cymbomonas tetramitiformis</name>
    <dbReference type="NCBI Taxonomy" id="36881"/>
    <lineage>
        <taxon>Eukaryota</taxon>
        <taxon>Viridiplantae</taxon>
        <taxon>Chlorophyta</taxon>
        <taxon>Pyramimonadophyceae</taxon>
        <taxon>Pyramimonadales</taxon>
        <taxon>Pyramimonadaceae</taxon>
        <taxon>Cymbomonas</taxon>
    </lineage>
</organism>
<dbReference type="EMBL" id="LGRX02010556">
    <property type="protein sequence ID" value="KAK3270140.1"/>
    <property type="molecule type" value="Genomic_DNA"/>
</dbReference>